<dbReference type="RefSeq" id="WP_106708245.1">
    <property type="nucleotide sequence ID" value="NZ_PXXU01000086.1"/>
</dbReference>
<dbReference type="InterPro" id="IPR051395">
    <property type="entry name" value="Cytochrome_c_Peroxidase/MauG"/>
</dbReference>
<dbReference type="EMBL" id="PXXU01000086">
    <property type="protein sequence ID" value="PSJ16008.1"/>
    <property type="molecule type" value="Genomic_DNA"/>
</dbReference>
<dbReference type="InterPro" id="IPR036280">
    <property type="entry name" value="Multihaem_cyt_sf"/>
</dbReference>
<keyword evidence="5" id="KW-1133">Transmembrane helix</keyword>
<comment type="caution">
    <text evidence="7">The sequence shown here is derived from an EMBL/GenBank/DDBJ whole genome shotgun (WGS) entry which is preliminary data.</text>
</comment>
<feature type="domain" description="Cytochrome c" evidence="6">
    <location>
        <begin position="339"/>
        <end position="451"/>
    </location>
</feature>
<dbReference type="PROSITE" id="PS51007">
    <property type="entry name" value="CYTC"/>
    <property type="match status" value="1"/>
</dbReference>
<dbReference type="SUPFAM" id="SSF48695">
    <property type="entry name" value="Multiheme cytochromes"/>
    <property type="match status" value="1"/>
</dbReference>
<reference evidence="7 8" key="1">
    <citation type="submission" date="2018-03" db="EMBL/GenBank/DDBJ databases">
        <title>Draft genome of Nitrosomonas supralitoralis APG5.</title>
        <authorList>
            <person name="Urakawa H."/>
            <person name="Lopez J.V."/>
        </authorList>
    </citation>
    <scope>NUCLEOTIDE SEQUENCE [LARGE SCALE GENOMIC DNA]</scope>
    <source>
        <strain evidence="7 8">APG5</strain>
    </source>
</reference>
<accession>A0A2P7NRD9</accession>
<dbReference type="GO" id="GO:0009055">
    <property type="term" value="F:electron transfer activity"/>
    <property type="evidence" value="ECO:0007669"/>
    <property type="project" value="InterPro"/>
</dbReference>
<evidence type="ECO:0000256" key="1">
    <source>
        <dbReference type="ARBA" id="ARBA00022617"/>
    </source>
</evidence>
<dbReference type="InterPro" id="IPR009056">
    <property type="entry name" value="Cyt_c-like_dom"/>
</dbReference>
<feature type="transmembrane region" description="Helical" evidence="5">
    <location>
        <begin position="21"/>
        <end position="44"/>
    </location>
</feature>
<proteinExistence type="predicted"/>
<evidence type="ECO:0000256" key="5">
    <source>
        <dbReference type="SAM" id="Phobius"/>
    </source>
</evidence>
<keyword evidence="1 4" id="KW-0349">Heme</keyword>
<keyword evidence="3 4" id="KW-0408">Iron</keyword>
<evidence type="ECO:0000313" key="7">
    <source>
        <dbReference type="EMBL" id="PSJ16008.1"/>
    </source>
</evidence>
<dbReference type="Gene3D" id="1.10.760.10">
    <property type="entry name" value="Cytochrome c-like domain"/>
    <property type="match status" value="1"/>
</dbReference>
<gene>
    <name evidence="7" type="ORF">C7H79_15910</name>
</gene>
<evidence type="ECO:0000256" key="2">
    <source>
        <dbReference type="ARBA" id="ARBA00022723"/>
    </source>
</evidence>
<dbReference type="OrthoDB" id="9805202at2"/>
<organism evidence="7 8">
    <name type="scientific">Nitrosomonas supralitoralis</name>
    <dbReference type="NCBI Taxonomy" id="2116706"/>
    <lineage>
        <taxon>Bacteria</taxon>
        <taxon>Pseudomonadati</taxon>
        <taxon>Pseudomonadota</taxon>
        <taxon>Betaproteobacteria</taxon>
        <taxon>Nitrosomonadales</taxon>
        <taxon>Nitrosomonadaceae</taxon>
        <taxon>Nitrosomonas</taxon>
    </lineage>
</organism>
<dbReference type="SUPFAM" id="SSF46626">
    <property type="entry name" value="Cytochrome c"/>
    <property type="match status" value="1"/>
</dbReference>
<name>A0A2P7NRD9_9PROT</name>
<dbReference type="AlphaFoldDB" id="A0A2P7NRD9"/>
<dbReference type="Proteomes" id="UP000241912">
    <property type="component" value="Unassembled WGS sequence"/>
</dbReference>
<dbReference type="GO" id="GO:0004130">
    <property type="term" value="F:cytochrome-c peroxidase activity"/>
    <property type="evidence" value="ECO:0007669"/>
    <property type="project" value="TreeGrafter"/>
</dbReference>
<dbReference type="GO" id="GO:0020037">
    <property type="term" value="F:heme binding"/>
    <property type="evidence" value="ECO:0007669"/>
    <property type="project" value="InterPro"/>
</dbReference>
<evidence type="ECO:0000259" key="6">
    <source>
        <dbReference type="PROSITE" id="PS51007"/>
    </source>
</evidence>
<dbReference type="GO" id="GO:0046872">
    <property type="term" value="F:metal ion binding"/>
    <property type="evidence" value="ECO:0007669"/>
    <property type="project" value="UniProtKB-KW"/>
</dbReference>
<keyword evidence="8" id="KW-1185">Reference proteome</keyword>
<dbReference type="InterPro" id="IPR036909">
    <property type="entry name" value="Cyt_c-like_dom_sf"/>
</dbReference>
<protein>
    <recommendedName>
        <fullName evidence="6">Cytochrome c domain-containing protein</fullName>
    </recommendedName>
</protein>
<evidence type="ECO:0000256" key="3">
    <source>
        <dbReference type="ARBA" id="ARBA00023004"/>
    </source>
</evidence>
<keyword evidence="5" id="KW-0812">Transmembrane</keyword>
<dbReference type="PANTHER" id="PTHR30600">
    <property type="entry name" value="CYTOCHROME C PEROXIDASE-RELATED"/>
    <property type="match status" value="1"/>
</dbReference>
<evidence type="ECO:0000256" key="4">
    <source>
        <dbReference type="PROSITE-ProRule" id="PRU00433"/>
    </source>
</evidence>
<dbReference type="PANTHER" id="PTHR30600:SF9">
    <property type="entry name" value="BLR7738 PROTEIN"/>
    <property type="match status" value="1"/>
</dbReference>
<keyword evidence="2 4" id="KW-0479">Metal-binding</keyword>
<sequence length="451" mass="49537">MNKSLVISCRSSYEYLKENRFSCIAIVLTLTMSFAILTIAPASWAEQEISTSSNNTQKHNGSQHHILSDKFHVIDDGKHMHRDGQAIFRFDTFGDEQLWTDVLRMHEVLSWVGPATALSVGLKVDVEALPQEIVAALRANQVDLTDPVVTIALLRLNAVVGVRGNVDNTGQLTSVGITCALCHSSVDNSFAPGIGKRLDGWANTDLNVGAIVALSPVLDEATKAEFRSWGPGMYDPRHHYFDGTNIIPLNNPSLPVVIPPIYGLKGVGFETYTAEGPISYWNSYVGVGQMGGHGSFNDPRINITIKQTPDLVTPKLPALLDYQLSLRSPQAPAGSFDRIAAHRGKHLFRKEAGCATCHQPPHFTDVHLGPNRNVPFLHDPSEVGTDPGYAMRTATKKYRTTPLRGLLQHPPYFHDGSAQDLPAVVDHYDKHLRLNLSATQKADLVEYLKSL</sequence>
<evidence type="ECO:0000313" key="8">
    <source>
        <dbReference type="Proteomes" id="UP000241912"/>
    </source>
</evidence>
<keyword evidence="5" id="KW-0472">Membrane</keyword>